<comment type="caution">
    <text evidence="1">The sequence shown here is derived from an EMBL/GenBank/DDBJ whole genome shotgun (WGS) entry which is preliminary data.</text>
</comment>
<sequence length="197" mass="22673">MKFKFLLFALTVVAYTHTGCRNVEQEQRKLALDSLAAIRRVADSVEQISAIPGALFGSKEDDVAFAISNLDIVDHNSFNGFQYDHIEPYYFENGLMEVKIIGNAYSWSEYDSVYETISNCVEIFNGKYGNPTDMDSTLQMKMKYDEARLFGWKKGDKGVSIRIISDYYKFLFEIDIWSDKMQKAYARSIADRVRNPL</sequence>
<proteinExistence type="predicted"/>
<reference evidence="1 2" key="1">
    <citation type="submission" date="2018-01" db="EMBL/GenBank/DDBJ databases">
        <title>A novel member of the phylum Bacteroidetes isolated from glacier ice.</title>
        <authorList>
            <person name="Liu Q."/>
            <person name="Xin Y.-H."/>
        </authorList>
    </citation>
    <scope>NUCLEOTIDE SEQUENCE [LARGE SCALE GENOMIC DNA]</scope>
    <source>
        <strain evidence="1 2">RB1R16</strain>
    </source>
</reference>
<dbReference type="RefSeq" id="WP_105037649.1">
    <property type="nucleotide sequence ID" value="NZ_PPSL01000001.1"/>
</dbReference>
<accession>A0A2S7T1U0</accession>
<organism evidence="1 2">
    <name type="scientific">Flavipsychrobacter stenotrophus</name>
    <dbReference type="NCBI Taxonomy" id="2077091"/>
    <lineage>
        <taxon>Bacteria</taxon>
        <taxon>Pseudomonadati</taxon>
        <taxon>Bacteroidota</taxon>
        <taxon>Chitinophagia</taxon>
        <taxon>Chitinophagales</taxon>
        <taxon>Chitinophagaceae</taxon>
        <taxon>Flavipsychrobacter</taxon>
    </lineage>
</organism>
<dbReference type="Proteomes" id="UP000239872">
    <property type="component" value="Unassembled WGS sequence"/>
</dbReference>
<gene>
    <name evidence="1" type="ORF">CJD36_003175</name>
</gene>
<name>A0A2S7T1U0_9BACT</name>
<evidence type="ECO:0000313" key="1">
    <source>
        <dbReference type="EMBL" id="PQJ12765.1"/>
    </source>
</evidence>
<protein>
    <submittedName>
        <fullName evidence="1">Uncharacterized protein</fullName>
    </submittedName>
</protein>
<dbReference type="AlphaFoldDB" id="A0A2S7T1U0"/>
<dbReference type="EMBL" id="PPSL01000001">
    <property type="protein sequence ID" value="PQJ12765.1"/>
    <property type="molecule type" value="Genomic_DNA"/>
</dbReference>
<evidence type="ECO:0000313" key="2">
    <source>
        <dbReference type="Proteomes" id="UP000239872"/>
    </source>
</evidence>
<keyword evidence="2" id="KW-1185">Reference proteome</keyword>